<name>A0A1Q6D2X2_GARVA</name>
<dbReference type="Proteomes" id="UP000258379">
    <property type="component" value="Unassembled WGS sequence"/>
</dbReference>
<feature type="transmembrane region" description="Helical" evidence="1">
    <location>
        <begin position="34"/>
        <end position="51"/>
    </location>
</feature>
<gene>
    <name evidence="3" type="ORF">CG405_06055</name>
    <name evidence="2" type="ORF">QP355_00095</name>
</gene>
<evidence type="ECO:0000256" key="1">
    <source>
        <dbReference type="SAM" id="Phobius"/>
    </source>
</evidence>
<dbReference type="GO" id="GO:0022857">
    <property type="term" value="F:transmembrane transporter activity"/>
    <property type="evidence" value="ECO:0007669"/>
    <property type="project" value="InterPro"/>
</dbReference>
<organism evidence="3 4">
    <name type="scientific">Gardnerella vaginalis</name>
    <dbReference type="NCBI Taxonomy" id="2702"/>
    <lineage>
        <taxon>Bacteria</taxon>
        <taxon>Bacillati</taxon>
        <taxon>Actinomycetota</taxon>
        <taxon>Actinomycetes</taxon>
        <taxon>Bifidobacteriales</taxon>
        <taxon>Bifidobacteriaceae</taxon>
        <taxon>Gardnerella</taxon>
    </lineage>
</organism>
<dbReference type="Gene3D" id="1.10.1760.20">
    <property type="match status" value="1"/>
</dbReference>
<feature type="transmembrane region" description="Helical" evidence="1">
    <location>
        <begin position="95"/>
        <end position="117"/>
    </location>
</feature>
<keyword evidence="1" id="KW-0812">Transmembrane</keyword>
<evidence type="ECO:0000313" key="4">
    <source>
        <dbReference type="Proteomes" id="UP000258379"/>
    </source>
</evidence>
<keyword evidence="1" id="KW-1133">Transmembrane helix</keyword>
<evidence type="ECO:0000313" key="3">
    <source>
        <dbReference type="EMBL" id="RFT28033.1"/>
    </source>
</evidence>
<feature type="transmembrane region" description="Helical" evidence="1">
    <location>
        <begin position="63"/>
        <end position="83"/>
    </location>
</feature>
<reference evidence="3 4" key="1">
    <citation type="submission" date="2017-07" db="EMBL/GenBank/DDBJ databases">
        <title>A comparative genomics approach to explaining the enigmatic role of Gardnerella vaginalis in the vaginal microbiome.</title>
        <authorList>
            <person name="Vancuren S.J."/>
            <person name="Hill J.E."/>
        </authorList>
    </citation>
    <scope>NUCLEOTIDE SEQUENCE [LARGE SCALE GENOMIC DNA]</scope>
    <source>
        <strain evidence="3 4">WP023</strain>
    </source>
</reference>
<feature type="transmembrane region" description="Helical" evidence="1">
    <location>
        <begin position="173"/>
        <end position="201"/>
    </location>
</feature>
<accession>A0A1Q6D2X2</accession>
<dbReference type="Proteomes" id="UP001238969">
    <property type="component" value="Unassembled WGS sequence"/>
</dbReference>
<protein>
    <submittedName>
        <fullName evidence="3">ECF transporter S component</fullName>
    </submittedName>
</protein>
<dbReference type="InterPro" id="IPR024529">
    <property type="entry name" value="ECF_trnsprt_substrate-spec"/>
</dbReference>
<dbReference type="Pfam" id="PF12822">
    <property type="entry name" value="ECF_trnsprt"/>
    <property type="match status" value="1"/>
</dbReference>
<reference evidence="2 5" key="2">
    <citation type="submission" date="2023-05" db="EMBL/GenBank/DDBJ databases">
        <title>Cataloging the Phylogenetic Diversity of Human Bladder Bacteria.</title>
        <authorList>
            <person name="Du J."/>
        </authorList>
    </citation>
    <scope>NUCLEOTIDE SEQUENCE [LARGE SCALE GENOMIC DNA]</scope>
    <source>
        <strain evidence="2 5">UMB6972</strain>
    </source>
</reference>
<dbReference type="RefSeq" id="WP_004114768.1">
    <property type="nucleotide sequence ID" value="NZ_NJFH02000002.1"/>
</dbReference>
<sequence>MYSGGKHKSPFRNITNYINGQKGKEVKRGLKYDFSLIALVLIPVGVSINVVGYQMSQILKLPIFIDQIGTILVSMLMGPWVGMVTGLLGNAVNGMIYPTAFGYAIVSMLIGLVSGFLSRWKLYSNILGIVFGCVLLNVVSSVSAAVVTVFMFGGVTGAGTDLLTAAFVASGQALWNSVLTTNVISGTINTIVNFAVAWIVVRRIPDRFLVKLNYGLQYIKKKGAKING</sequence>
<keyword evidence="1" id="KW-0472">Membrane</keyword>
<dbReference type="EMBL" id="NNRU01000005">
    <property type="protein sequence ID" value="RFT28033.1"/>
    <property type="molecule type" value="Genomic_DNA"/>
</dbReference>
<evidence type="ECO:0000313" key="2">
    <source>
        <dbReference type="EMBL" id="MDK6861058.1"/>
    </source>
</evidence>
<proteinExistence type="predicted"/>
<comment type="caution">
    <text evidence="3">The sequence shown here is derived from an EMBL/GenBank/DDBJ whole genome shotgun (WGS) entry which is preliminary data.</text>
</comment>
<feature type="transmembrane region" description="Helical" evidence="1">
    <location>
        <begin position="129"/>
        <end position="153"/>
    </location>
</feature>
<dbReference type="AlphaFoldDB" id="A0A1Q6D2X2"/>
<evidence type="ECO:0000313" key="5">
    <source>
        <dbReference type="Proteomes" id="UP001238969"/>
    </source>
</evidence>
<dbReference type="EMBL" id="JASOLZ010000001">
    <property type="protein sequence ID" value="MDK6861058.1"/>
    <property type="molecule type" value="Genomic_DNA"/>
</dbReference>